<dbReference type="EMBL" id="CDQK01000002">
    <property type="protein sequence ID" value="CEP21744.1"/>
    <property type="molecule type" value="Genomic_DNA"/>
</dbReference>
<proteinExistence type="predicted"/>
<evidence type="ECO:0000313" key="3">
    <source>
        <dbReference type="Proteomes" id="UP000038830"/>
    </source>
</evidence>
<gene>
    <name evidence="2" type="ORF">BN1211_1938</name>
</gene>
<protein>
    <recommendedName>
        <fullName evidence="4">Inhibitor I9 domain-containing protein</fullName>
    </recommendedName>
</protein>
<dbReference type="AlphaFoldDB" id="A0A0H5CBJ4"/>
<evidence type="ECO:0008006" key="4">
    <source>
        <dbReference type="Google" id="ProtNLM"/>
    </source>
</evidence>
<sequence length="92" mass="10428">MNFKSLSLLLCTLCLALAGELDRRQVTPNEYVQSVRENIVKLGGTIKYDYTTLLTGFAFSVPDDVTLNSVKELSDEKYPFFIEKDSEVHNYA</sequence>
<dbReference type="InterPro" id="IPR037045">
    <property type="entry name" value="S8pro/Inhibitor_I9_sf"/>
</dbReference>
<organism evidence="2 3">
    <name type="scientific">Cyberlindnera jadinii (strain ATCC 18201 / CBS 1600 / BCRC 20928 / JCM 3617 / NBRC 0987 / NRRL Y-1542)</name>
    <name type="common">Torula yeast</name>
    <name type="synonym">Candida utilis</name>
    <dbReference type="NCBI Taxonomy" id="983966"/>
    <lineage>
        <taxon>Eukaryota</taxon>
        <taxon>Fungi</taxon>
        <taxon>Dikarya</taxon>
        <taxon>Ascomycota</taxon>
        <taxon>Saccharomycotina</taxon>
        <taxon>Saccharomycetes</taxon>
        <taxon>Phaffomycetales</taxon>
        <taxon>Phaffomycetaceae</taxon>
        <taxon>Cyberlindnera</taxon>
    </lineage>
</organism>
<evidence type="ECO:0000256" key="1">
    <source>
        <dbReference type="SAM" id="SignalP"/>
    </source>
</evidence>
<dbReference type="SUPFAM" id="SSF54897">
    <property type="entry name" value="Protease propeptides/inhibitors"/>
    <property type="match status" value="1"/>
</dbReference>
<dbReference type="Gene3D" id="3.30.70.80">
    <property type="entry name" value="Peptidase S8 propeptide/proteinase inhibitor I9"/>
    <property type="match status" value="1"/>
</dbReference>
<feature type="chain" id="PRO_5005216666" description="Inhibitor I9 domain-containing protein" evidence="1">
    <location>
        <begin position="19"/>
        <end position="92"/>
    </location>
</feature>
<keyword evidence="1" id="KW-0732">Signal</keyword>
<name>A0A0H5CBJ4_CYBJN</name>
<evidence type="ECO:0000313" key="2">
    <source>
        <dbReference type="EMBL" id="CEP21744.1"/>
    </source>
</evidence>
<feature type="signal peptide" evidence="1">
    <location>
        <begin position="1"/>
        <end position="18"/>
    </location>
</feature>
<reference evidence="3" key="1">
    <citation type="journal article" date="2015" name="J. Biotechnol.">
        <title>The structure of the Cyberlindnera jadinii genome and its relation to Candida utilis analyzed by the occurrence of single nucleotide polymorphisms.</title>
        <authorList>
            <person name="Rupp O."/>
            <person name="Brinkrolf K."/>
            <person name="Buerth C."/>
            <person name="Kunigo M."/>
            <person name="Schneider J."/>
            <person name="Jaenicke S."/>
            <person name="Goesmann A."/>
            <person name="Puehler A."/>
            <person name="Jaeger K.-E."/>
            <person name="Ernst J.F."/>
        </authorList>
    </citation>
    <scope>NUCLEOTIDE SEQUENCE [LARGE SCALE GENOMIC DNA]</scope>
    <source>
        <strain evidence="3">ATCC 18201 / CBS 1600 / BCRC 20928 / JCM 3617 / NBRC 0987 / NRRL Y-1542</strain>
    </source>
</reference>
<dbReference type="Proteomes" id="UP000038830">
    <property type="component" value="Unassembled WGS sequence"/>
</dbReference>
<accession>A0A0H5CBJ4</accession>